<protein>
    <recommendedName>
        <fullName evidence="1">DUF6443 domain-containing protein</fullName>
    </recommendedName>
</protein>
<sequence>MRAYKIFTTLFLLFTIADQTFSQCNLGNYNYSLTTIITKEGVDQTTDICSLSEYEKSVSITYYDGFNRAIQIIGWRSNPSGLDIIQPIKYNNLGLSPKSYLPYVSNSNDGSYQSNALNDNYTSSDQYQFYQNTTGDYATSISPFAESRFELSQRNTILEQGSVGEAWQLNNGNTIKSDVKFNKNDQVYLFKLNASDLPVIAKSYSSIADPELIKNIIQDENGHYVISFTNRRGQAILKRVQVAESVDLNTYNPIEWAETYSVYDDLGNVRFVLPPMATKAIIDGQAITQSFLDKWAFQYKYDNLNRVNKKKVPGSDWTYIVYDERDRVILAQDGNQRNPATGSPWWMFIKYDVFNRPVMTGKYEDNTHLTQESMQSYVNGLFGTSGYEWYEEYGGTLHGYTDKSFPKNVPQNEYLTVAYYDNYDFKGLSDFGSSYDYDATHLGSIESPFGTFSFPTSSFDRVKGSVTGMKRRVLGSSQWLHSVNYYDKKGRVIQVVSENQTGGKDKASNIFSYAGHLLKTYTEHNMNANQIGIVQRFDYDHAGRVLQAYHQVHQNGNWQEEVILSANEYNALGQVIEKNIHVVNGEPLQSVNYEYNIRGWLKKINDSERTDTNDLFGMEFMYNETVQGF</sequence>
<name>A0A848IYB4_9BACT</name>
<organism evidence="2 3">
    <name type="scientific">Marinigracilibium pacificum</name>
    <dbReference type="NCBI Taxonomy" id="2729599"/>
    <lineage>
        <taxon>Bacteria</taxon>
        <taxon>Pseudomonadati</taxon>
        <taxon>Bacteroidota</taxon>
        <taxon>Cytophagia</taxon>
        <taxon>Cytophagales</taxon>
        <taxon>Flammeovirgaceae</taxon>
        <taxon>Marinigracilibium</taxon>
    </lineage>
</organism>
<evidence type="ECO:0000313" key="2">
    <source>
        <dbReference type="EMBL" id="NMM49493.1"/>
    </source>
</evidence>
<dbReference type="Proteomes" id="UP000559010">
    <property type="component" value="Unassembled WGS sequence"/>
</dbReference>
<dbReference type="AlphaFoldDB" id="A0A848IYB4"/>
<reference evidence="2 3" key="1">
    <citation type="submission" date="2020-04" db="EMBL/GenBank/DDBJ databases">
        <title>Flammeovirgaceae bacterium KN852 isolated from deep sea.</title>
        <authorList>
            <person name="Zhang D.-C."/>
        </authorList>
    </citation>
    <scope>NUCLEOTIDE SEQUENCE [LARGE SCALE GENOMIC DNA]</scope>
    <source>
        <strain evidence="2 3">KN852</strain>
    </source>
</reference>
<evidence type="ECO:0000259" key="1">
    <source>
        <dbReference type="Pfam" id="PF20041"/>
    </source>
</evidence>
<accession>A0A848IYB4</accession>
<evidence type="ECO:0000313" key="3">
    <source>
        <dbReference type="Proteomes" id="UP000559010"/>
    </source>
</evidence>
<dbReference type="Gene3D" id="2.180.10.10">
    <property type="entry name" value="RHS repeat-associated core"/>
    <property type="match status" value="1"/>
</dbReference>
<comment type="caution">
    <text evidence="2">The sequence shown here is derived from an EMBL/GenBank/DDBJ whole genome shotgun (WGS) entry which is preliminary data.</text>
</comment>
<keyword evidence="3" id="KW-1185">Reference proteome</keyword>
<gene>
    <name evidence="2" type="ORF">HH304_13880</name>
</gene>
<dbReference type="EMBL" id="JABBNU010000008">
    <property type="protein sequence ID" value="NMM49493.1"/>
    <property type="molecule type" value="Genomic_DNA"/>
</dbReference>
<dbReference type="RefSeq" id="WP_169682655.1">
    <property type="nucleotide sequence ID" value="NZ_JABBNU010000008.1"/>
</dbReference>
<feature type="domain" description="DUF6443" evidence="1">
    <location>
        <begin position="41"/>
        <end position="180"/>
    </location>
</feature>
<proteinExistence type="predicted"/>
<dbReference type="InterPro" id="IPR045619">
    <property type="entry name" value="DUF6443"/>
</dbReference>
<dbReference type="Pfam" id="PF20041">
    <property type="entry name" value="DUF6443"/>
    <property type="match status" value="1"/>
</dbReference>